<feature type="active site" evidence="9">
    <location>
        <position position="75"/>
    </location>
</feature>
<protein>
    <recommendedName>
        <fullName evidence="3 8">Diaminopimelate epimerase</fullName>
        <shortName evidence="8">DAP epimerase</shortName>
        <ecNumber evidence="3 8">5.1.1.7</ecNumber>
    </recommendedName>
    <alternativeName>
        <fullName evidence="8">PLP-independent amino acid racemase</fullName>
    </alternativeName>
</protein>
<feature type="active site" description="Proton acceptor" evidence="8">
    <location>
        <position position="203"/>
    </location>
</feature>
<dbReference type="SUPFAM" id="SSF54506">
    <property type="entry name" value="Diaminopimelate epimerase-like"/>
    <property type="match status" value="2"/>
</dbReference>
<dbReference type="InterPro" id="IPR001653">
    <property type="entry name" value="DAP_epimerase_DapF"/>
</dbReference>
<evidence type="ECO:0000256" key="4">
    <source>
        <dbReference type="ARBA" id="ARBA00022605"/>
    </source>
</evidence>
<comment type="similarity">
    <text evidence="2 8">Belongs to the diaminopimelate epimerase family.</text>
</comment>
<dbReference type="GeneID" id="73803590"/>
<comment type="catalytic activity">
    <reaction evidence="7 8">
        <text>(2S,6S)-2,6-diaminopimelate = meso-2,6-diaminopimelate</text>
        <dbReference type="Rhea" id="RHEA:15393"/>
        <dbReference type="ChEBI" id="CHEBI:57609"/>
        <dbReference type="ChEBI" id="CHEBI:57791"/>
        <dbReference type="EC" id="5.1.1.7"/>
    </reaction>
</comment>
<dbReference type="AlphaFoldDB" id="A0A1Q6F613"/>
<evidence type="ECO:0000256" key="3">
    <source>
        <dbReference type="ARBA" id="ARBA00013080"/>
    </source>
</evidence>
<keyword evidence="5 8" id="KW-0457">Lysine biosynthesis</keyword>
<evidence type="ECO:0000313" key="10">
    <source>
        <dbReference type="EMBL" id="OKY94102.1"/>
    </source>
</evidence>
<feature type="binding site" evidence="8">
    <location>
        <position position="66"/>
    </location>
    <ligand>
        <name>substrate</name>
    </ligand>
</feature>
<comment type="caution">
    <text evidence="8">Lacks conserved residue(s) required for the propagation of feature annotation.</text>
</comment>
<accession>A0A1Q6F613</accession>
<dbReference type="GO" id="GO:0008837">
    <property type="term" value="F:diaminopimelate epimerase activity"/>
    <property type="evidence" value="ECO:0007669"/>
    <property type="project" value="UniProtKB-UniRule"/>
</dbReference>
<dbReference type="InterPro" id="IPR018510">
    <property type="entry name" value="DAP_epimerase_AS"/>
</dbReference>
<feature type="binding site" evidence="8">
    <location>
        <begin position="193"/>
        <end position="194"/>
    </location>
    <ligand>
        <name>substrate</name>
    </ligand>
</feature>
<feature type="site" description="Could be important to modulate the pK values of the two catalytic cysteine residues" evidence="8">
    <location>
        <position position="144"/>
    </location>
</feature>
<comment type="subcellular location">
    <subcellularLocation>
        <location evidence="8">Cytoplasm</location>
    </subcellularLocation>
</comment>
<comment type="caution">
    <text evidence="10">The sequence shown here is derived from an EMBL/GenBank/DDBJ whole genome shotgun (WGS) entry which is preliminary data.</text>
</comment>
<dbReference type="PROSITE" id="PS01326">
    <property type="entry name" value="DAP_EPIMERASE"/>
    <property type="match status" value="1"/>
</dbReference>
<comment type="function">
    <text evidence="8">Catalyzes the stereoinversion of LL-2,6-diaminopimelate (L,L-DAP) to meso-diaminopimelate (meso-DAP), a precursor of L-lysine and an essential component of the bacterial peptidoglycan.</text>
</comment>
<name>A0A1Q6F613_9BACT</name>
<evidence type="ECO:0000313" key="11">
    <source>
        <dbReference type="Proteomes" id="UP000187417"/>
    </source>
</evidence>
<dbReference type="NCBIfam" id="TIGR00652">
    <property type="entry name" value="DapF"/>
    <property type="match status" value="1"/>
</dbReference>
<sequence>MQMRFAKYEGAGNDFILLDLRNGGATPQSAEIARLCDRHFGIGADGLMTLAASAVSGCDCSMRYYNADGSPGEMCGNGGRCFALFAHHLGIGGDIKRFDSTDGIHEARMLRIDGLRSTVELGMIDVERIDRGDGYWFLDTGVPHYVEFTDDLEAVDVIGRGRRIRYDKRFAKGTNVNFVKVVGPGHIAVRTYERGVEDETLACGTGSTAAALVTHLAAQPSVTAFRIDVRGGRLGIAFDEPKPGIYTRIRLSGEARKVFEGSYDTANFQS</sequence>
<feature type="binding site" evidence="8">
    <location>
        <position position="175"/>
    </location>
    <ligand>
        <name>substrate</name>
    </ligand>
</feature>
<dbReference type="Proteomes" id="UP000187417">
    <property type="component" value="Unassembled WGS sequence"/>
</dbReference>
<comment type="subunit">
    <text evidence="8">Homodimer.</text>
</comment>
<gene>
    <name evidence="8" type="primary">dapF</name>
    <name evidence="10" type="ORF">BHV66_06555</name>
</gene>
<evidence type="ECO:0000256" key="1">
    <source>
        <dbReference type="ARBA" id="ARBA00005196"/>
    </source>
</evidence>
<keyword evidence="4 8" id="KW-0028">Amino-acid biosynthesis</keyword>
<evidence type="ECO:0000256" key="2">
    <source>
        <dbReference type="ARBA" id="ARBA00010219"/>
    </source>
</evidence>
<dbReference type="PANTHER" id="PTHR31689">
    <property type="entry name" value="DIAMINOPIMELATE EPIMERASE, CHLOROPLASTIC"/>
    <property type="match status" value="1"/>
</dbReference>
<keyword evidence="8" id="KW-0963">Cytoplasm</keyword>
<dbReference type="UniPathway" id="UPA00034">
    <property type="reaction ID" value="UER00025"/>
</dbReference>
<keyword evidence="6 8" id="KW-0413">Isomerase</keyword>
<organism evidence="10 11">
    <name type="scientific">Alistipes putredinis</name>
    <dbReference type="NCBI Taxonomy" id="28117"/>
    <lineage>
        <taxon>Bacteria</taxon>
        <taxon>Pseudomonadati</taxon>
        <taxon>Bacteroidota</taxon>
        <taxon>Bacteroidia</taxon>
        <taxon>Bacteroidales</taxon>
        <taxon>Rikenellaceae</taxon>
        <taxon>Alistipes</taxon>
    </lineage>
</organism>
<dbReference type="HAMAP" id="MF_00197">
    <property type="entry name" value="DAP_epimerase"/>
    <property type="match status" value="1"/>
</dbReference>
<evidence type="ECO:0000256" key="9">
    <source>
        <dbReference type="PROSITE-ProRule" id="PRU10125"/>
    </source>
</evidence>
<comment type="pathway">
    <text evidence="1 8">Amino-acid biosynthesis; L-lysine biosynthesis via DAP pathway; DL-2,6-diaminopimelate from LL-2,6-diaminopimelate: step 1/1.</text>
</comment>
<evidence type="ECO:0000256" key="8">
    <source>
        <dbReference type="HAMAP-Rule" id="MF_00197"/>
    </source>
</evidence>
<dbReference type="GO" id="GO:0009089">
    <property type="term" value="P:lysine biosynthetic process via diaminopimelate"/>
    <property type="evidence" value="ECO:0007669"/>
    <property type="project" value="UniProtKB-UniRule"/>
</dbReference>
<feature type="binding site" evidence="8">
    <location>
        <position position="13"/>
    </location>
    <ligand>
        <name>substrate</name>
    </ligand>
</feature>
<evidence type="ECO:0000256" key="7">
    <source>
        <dbReference type="ARBA" id="ARBA00051712"/>
    </source>
</evidence>
<feature type="binding site" evidence="8">
    <location>
        <begin position="76"/>
        <end position="77"/>
    </location>
    <ligand>
        <name>substrate</name>
    </ligand>
</feature>
<dbReference type="Pfam" id="PF01678">
    <property type="entry name" value="DAP_epimerase"/>
    <property type="match status" value="2"/>
</dbReference>
<dbReference type="RefSeq" id="WP_004329399.1">
    <property type="nucleotide sequence ID" value="NZ_BAAFKT010000005.1"/>
</dbReference>
<dbReference type="PANTHER" id="PTHR31689:SF0">
    <property type="entry name" value="DIAMINOPIMELATE EPIMERASE"/>
    <property type="match status" value="1"/>
</dbReference>
<feature type="site" description="Could be important to modulate the pK values of the two catalytic cysteine residues" evidence="8">
    <location>
        <position position="193"/>
    </location>
</feature>
<reference evidence="10 11" key="1">
    <citation type="journal article" date="2016" name="Nat. Biotechnol.">
        <title>Measurement of bacterial replication rates in microbial communities.</title>
        <authorList>
            <person name="Brown C.T."/>
            <person name="Olm M.R."/>
            <person name="Thomas B.C."/>
            <person name="Banfield J.F."/>
        </authorList>
    </citation>
    <scope>NUCLEOTIDE SEQUENCE [LARGE SCALE GENOMIC DNA]</scope>
    <source>
        <strain evidence="10">CAG:67_53_122</strain>
    </source>
</reference>
<feature type="binding site" evidence="8">
    <location>
        <begin position="204"/>
        <end position="205"/>
    </location>
    <ligand>
        <name>substrate</name>
    </ligand>
</feature>
<dbReference type="EMBL" id="MNQH01000030">
    <property type="protein sequence ID" value="OKY94102.1"/>
    <property type="molecule type" value="Genomic_DNA"/>
</dbReference>
<dbReference type="EC" id="5.1.1.7" evidence="3 8"/>
<dbReference type="STRING" id="28117.BHV66_06555"/>
<dbReference type="Gene3D" id="3.10.310.10">
    <property type="entry name" value="Diaminopimelate Epimerase, Chain A, domain 1"/>
    <property type="match status" value="2"/>
</dbReference>
<proteinExistence type="inferred from homology"/>
<dbReference type="GO" id="GO:0005829">
    <property type="term" value="C:cytosol"/>
    <property type="evidence" value="ECO:0007669"/>
    <property type="project" value="TreeGrafter"/>
</dbReference>
<evidence type="ECO:0000256" key="6">
    <source>
        <dbReference type="ARBA" id="ARBA00023235"/>
    </source>
</evidence>
<feature type="active site" description="Proton donor" evidence="8">
    <location>
        <position position="75"/>
    </location>
</feature>
<evidence type="ECO:0000256" key="5">
    <source>
        <dbReference type="ARBA" id="ARBA00023154"/>
    </source>
</evidence>